<sequence>MTTPKDKDIEVAETIYLNFSNDGMSLPYATAEDARDSAGTDIIAVAVPYQLSSTIAQALAAAREQGRRDMRDEIVGKLQSKADASRMAPVRGLLKDCAQEFRNLPTNALESEVDDLDTRMKEAGMVPLSELLAGTQLDRWRVHTGVTDVQSFLEIAEKKHESFTKLFIQYEVGDKEPDELYEWVLAHKAVWGDVVFNLRAAIEKGKQ</sequence>
<dbReference type="Proteomes" id="UP000258927">
    <property type="component" value="Chromosome"/>
</dbReference>
<gene>
    <name evidence="1" type="ORF">MXMO3_01793</name>
</gene>
<evidence type="ECO:0000313" key="2">
    <source>
        <dbReference type="Proteomes" id="UP000258927"/>
    </source>
</evidence>
<dbReference type="AlphaFoldDB" id="A0A2R4ME53"/>
<dbReference type="KEGG" id="mmyr:MXMO3_01793"/>
<accession>A0A2R4ME53</accession>
<organism evidence="1 2">
    <name type="scientific">Maritalea myrionectae</name>
    <dbReference type="NCBI Taxonomy" id="454601"/>
    <lineage>
        <taxon>Bacteria</taxon>
        <taxon>Pseudomonadati</taxon>
        <taxon>Pseudomonadota</taxon>
        <taxon>Alphaproteobacteria</taxon>
        <taxon>Hyphomicrobiales</taxon>
        <taxon>Devosiaceae</taxon>
        <taxon>Maritalea</taxon>
    </lineage>
</organism>
<dbReference type="RefSeq" id="WP_117395651.1">
    <property type="nucleotide sequence ID" value="NZ_CP021330.1"/>
</dbReference>
<protein>
    <submittedName>
        <fullName evidence="1">Uncharacterized protein</fullName>
    </submittedName>
</protein>
<keyword evidence="2" id="KW-1185">Reference proteome</keyword>
<evidence type="ECO:0000313" key="1">
    <source>
        <dbReference type="EMBL" id="AVX04318.1"/>
    </source>
</evidence>
<name>A0A2R4ME53_9HYPH</name>
<reference evidence="1 2" key="1">
    <citation type="submission" date="2017-05" db="EMBL/GenBank/DDBJ databases">
        <title>Genome Analysis of Maritalea myrionectae HL2708#5.</title>
        <authorList>
            <consortium name="Cotde Inc.-PKNU"/>
            <person name="Jang D."/>
            <person name="Oh H.-M."/>
        </authorList>
    </citation>
    <scope>NUCLEOTIDE SEQUENCE [LARGE SCALE GENOMIC DNA]</scope>
    <source>
        <strain evidence="1 2">HL2708#5</strain>
    </source>
</reference>
<proteinExistence type="predicted"/>
<dbReference type="EMBL" id="CP021330">
    <property type="protein sequence ID" value="AVX04318.1"/>
    <property type="molecule type" value="Genomic_DNA"/>
</dbReference>